<keyword evidence="3" id="KW-0238">DNA-binding</keyword>
<keyword evidence="2" id="KW-0805">Transcription regulation</keyword>
<keyword evidence="7" id="KW-1185">Reference proteome</keyword>
<dbReference type="PANTHER" id="PTHR30346:SF28">
    <property type="entry name" value="HTH-TYPE TRANSCRIPTIONAL REGULATOR CYNR"/>
    <property type="match status" value="1"/>
</dbReference>
<reference evidence="6 7" key="1">
    <citation type="journal article" date="2023" name="Microbiol. Spectr.">
        <title>Synergy between Genome Mining, Metabolomics, and Bioinformatics Uncovers Antibacterial Chlorinated Carbazole Alkaloids and Their Biosynthetic Gene Cluster from Streptomyces tubbatahanensis sp. nov., a Novel Actinomycete Isolated from Sulu Sea, Philippines.</title>
        <authorList>
            <person name="Tenebro C.P."/>
            <person name="Trono D.J.V.L."/>
            <person name="Balida L.A.P."/>
            <person name="Bayog L.K.A."/>
            <person name="Bruna J.R."/>
            <person name="Sabido E.M."/>
            <person name="Caspe D.P.C."/>
            <person name="de Los Santos E.L.C."/>
            <person name="Saludes J.P."/>
            <person name="Dalisay D.S."/>
        </authorList>
    </citation>
    <scope>NUCLEOTIDE SEQUENCE [LARGE SCALE GENOMIC DNA]</scope>
    <source>
        <strain evidence="6 7">DSD3025</strain>
    </source>
</reference>
<dbReference type="Pfam" id="PF03466">
    <property type="entry name" value="LysR_substrate"/>
    <property type="match status" value="1"/>
</dbReference>
<dbReference type="PANTHER" id="PTHR30346">
    <property type="entry name" value="TRANSCRIPTIONAL DUAL REGULATOR HCAR-RELATED"/>
    <property type="match status" value="1"/>
</dbReference>
<evidence type="ECO:0000256" key="4">
    <source>
        <dbReference type="ARBA" id="ARBA00023163"/>
    </source>
</evidence>
<evidence type="ECO:0000313" key="7">
    <source>
        <dbReference type="Proteomes" id="UP001202244"/>
    </source>
</evidence>
<organism evidence="6 7">
    <name type="scientific">Streptomyces tubbatahanensis</name>
    <dbReference type="NCBI Taxonomy" id="2923272"/>
    <lineage>
        <taxon>Bacteria</taxon>
        <taxon>Bacillati</taxon>
        <taxon>Actinomycetota</taxon>
        <taxon>Actinomycetes</taxon>
        <taxon>Kitasatosporales</taxon>
        <taxon>Streptomycetaceae</taxon>
        <taxon>Streptomyces</taxon>
    </lineage>
</organism>
<gene>
    <name evidence="6" type="ORF">MMF93_01780</name>
</gene>
<dbReference type="EMBL" id="CP093846">
    <property type="protein sequence ID" value="UNS95338.1"/>
    <property type="molecule type" value="Genomic_DNA"/>
</dbReference>
<proteinExistence type="inferred from homology"/>
<feature type="domain" description="HTH lysR-type" evidence="5">
    <location>
        <begin position="9"/>
        <end position="66"/>
    </location>
</feature>
<dbReference type="Gene3D" id="3.40.190.10">
    <property type="entry name" value="Periplasmic binding protein-like II"/>
    <property type="match status" value="2"/>
</dbReference>
<dbReference type="Proteomes" id="UP001202244">
    <property type="component" value="Chromosome"/>
</dbReference>
<evidence type="ECO:0000256" key="2">
    <source>
        <dbReference type="ARBA" id="ARBA00023015"/>
    </source>
</evidence>
<dbReference type="InterPro" id="IPR036388">
    <property type="entry name" value="WH-like_DNA-bd_sf"/>
</dbReference>
<evidence type="ECO:0000259" key="5">
    <source>
        <dbReference type="PROSITE" id="PS50931"/>
    </source>
</evidence>
<dbReference type="SUPFAM" id="SSF46785">
    <property type="entry name" value="Winged helix' DNA-binding domain"/>
    <property type="match status" value="1"/>
</dbReference>
<sequence>MDIHNAYHYRIDWVVSFVAVARHGGFSAAAKALYRSQPRVSSHVAELERLLGARLLDRSVQPAVLTPEGRALLPHAEEILRHLDILADLTGGTVRGEVRLGAYPSATSHLYPLAVRALRDAHPHVRLVLREGPSVELGGALADGEVDLIIRPLHPLLSAGHVTHRVLWREPLVAVVREGHPLARARSAQLAQLAALPVISIGDSDQGHGHQYEANLAFAGAGLNPTIAARTNQPQTLISMVRHGLGAGVTNSLAMTTANTEGVSLVPIADARCERVVALWWRTSGVSSPAVQAVRQVIAQLPVPRWPWNDALPNERAAARPAADRPARHRV</sequence>
<evidence type="ECO:0000256" key="1">
    <source>
        <dbReference type="ARBA" id="ARBA00009437"/>
    </source>
</evidence>
<accession>A0ABY3XLM8</accession>
<protein>
    <submittedName>
        <fullName evidence="6">LysR family transcriptional regulator</fullName>
    </submittedName>
</protein>
<dbReference type="InterPro" id="IPR005119">
    <property type="entry name" value="LysR_subst-bd"/>
</dbReference>
<dbReference type="InterPro" id="IPR000847">
    <property type="entry name" value="LysR_HTH_N"/>
</dbReference>
<dbReference type="InterPro" id="IPR036390">
    <property type="entry name" value="WH_DNA-bd_sf"/>
</dbReference>
<evidence type="ECO:0000313" key="6">
    <source>
        <dbReference type="EMBL" id="UNS95338.1"/>
    </source>
</evidence>
<comment type="similarity">
    <text evidence="1">Belongs to the LysR transcriptional regulatory family.</text>
</comment>
<dbReference type="CDD" id="cd05466">
    <property type="entry name" value="PBP2_LTTR_substrate"/>
    <property type="match status" value="1"/>
</dbReference>
<dbReference type="PRINTS" id="PR00039">
    <property type="entry name" value="HTHLYSR"/>
</dbReference>
<keyword evidence="4" id="KW-0804">Transcription</keyword>
<dbReference type="Pfam" id="PF00126">
    <property type="entry name" value="HTH_1"/>
    <property type="match status" value="1"/>
</dbReference>
<dbReference type="PROSITE" id="PS50931">
    <property type="entry name" value="HTH_LYSR"/>
    <property type="match status" value="1"/>
</dbReference>
<dbReference type="RefSeq" id="WP_242748878.1">
    <property type="nucleotide sequence ID" value="NZ_CP093846.1"/>
</dbReference>
<name>A0ABY3XLM8_9ACTN</name>
<dbReference type="Gene3D" id="1.10.10.10">
    <property type="entry name" value="Winged helix-like DNA-binding domain superfamily/Winged helix DNA-binding domain"/>
    <property type="match status" value="1"/>
</dbReference>
<dbReference type="SUPFAM" id="SSF53850">
    <property type="entry name" value="Periplasmic binding protein-like II"/>
    <property type="match status" value="1"/>
</dbReference>
<evidence type="ECO:0000256" key="3">
    <source>
        <dbReference type="ARBA" id="ARBA00023125"/>
    </source>
</evidence>